<dbReference type="Proteomes" id="UP000499080">
    <property type="component" value="Unassembled WGS sequence"/>
</dbReference>
<gene>
    <name evidence="1" type="ORF">AVEN_123457_1</name>
</gene>
<proteinExistence type="predicted"/>
<organism evidence="1 2">
    <name type="scientific">Araneus ventricosus</name>
    <name type="common">Orbweaver spider</name>
    <name type="synonym">Epeira ventricosa</name>
    <dbReference type="NCBI Taxonomy" id="182803"/>
    <lineage>
        <taxon>Eukaryota</taxon>
        <taxon>Metazoa</taxon>
        <taxon>Ecdysozoa</taxon>
        <taxon>Arthropoda</taxon>
        <taxon>Chelicerata</taxon>
        <taxon>Arachnida</taxon>
        <taxon>Araneae</taxon>
        <taxon>Araneomorphae</taxon>
        <taxon>Entelegynae</taxon>
        <taxon>Araneoidea</taxon>
        <taxon>Araneidae</taxon>
        <taxon>Araneus</taxon>
    </lineage>
</organism>
<accession>A0A4Y2L3G1</accession>
<dbReference type="AlphaFoldDB" id="A0A4Y2L3G1"/>
<keyword evidence="2" id="KW-1185">Reference proteome</keyword>
<evidence type="ECO:0000313" key="2">
    <source>
        <dbReference type="Proteomes" id="UP000499080"/>
    </source>
</evidence>
<sequence length="246" mass="27562">MTRTTPELAPTTPNFRTTPVGGCLATNSRYVSQMIDNSENPNALANEAVLSQAKEILDRLITAVDILVDNVPKTDNIEDALAKFDDVLLEEGNSSFSDVHMIHCQCQSPEDLPGLDDESMEMNEEDAEYEHDAFYYEMLDGANNSQDLQQQAHNVTFDDMVRGLLALPPSPYPEPNINPVFDEESDNDALIIVDEPLISDEVGDGDEEVEDIEFIERMMLYFRDTDLFMEEENQGSGDHPLDPPLE</sequence>
<comment type="caution">
    <text evidence="1">The sequence shown here is derived from an EMBL/GenBank/DDBJ whole genome shotgun (WGS) entry which is preliminary data.</text>
</comment>
<dbReference type="OrthoDB" id="6427556at2759"/>
<name>A0A4Y2L3G1_ARAVE</name>
<evidence type="ECO:0000313" key="1">
    <source>
        <dbReference type="EMBL" id="GBN09211.1"/>
    </source>
</evidence>
<protein>
    <submittedName>
        <fullName evidence="1">Uncharacterized protein</fullName>
    </submittedName>
</protein>
<reference evidence="1 2" key="1">
    <citation type="journal article" date="2019" name="Sci. Rep.">
        <title>Orb-weaving spider Araneus ventricosus genome elucidates the spidroin gene catalogue.</title>
        <authorList>
            <person name="Kono N."/>
            <person name="Nakamura H."/>
            <person name="Ohtoshi R."/>
            <person name="Moran D.A.P."/>
            <person name="Shinohara A."/>
            <person name="Yoshida Y."/>
            <person name="Fujiwara M."/>
            <person name="Mori M."/>
            <person name="Tomita M."/>
            <person name="Arakawa K."/>
        </authorList>
    </citation>
    <scope>NUCLEOTIDE SEQUENCE [LARGE SCALE GENOMIC DNA]</scope>
</reference>
<dbReference type="EMBL" id="BGPR01005331">
    <property type="protein sequence ID" value="GBN09211.1"/>
    <property type="molecule type" value="Genomic_DNA"/>
</dbReference>